<name>A0A0D0SMW7_STAGA</name>
<dbReference type="OrthoDB" id="2413964at2"/>
<organism evidence="2 3">
    <name type="scientific">Staphylococcus gallinarum</name>
    <dbReference type="NCBI Taxonomy" id="1293"/>
    <lineage>
        <taxon>Bacteria</taxon>
        <taxon>Bacillati</taxon>
        <taxon>Bacillota</taxon>
        <taxon>Bacilli</taxon>
        <taxon>Bacillales</taxon>
        <taxon>Staphylococcaceae</taxon>
        <taxon>Staphylococcus</taxon>
    </lineage>
</organism>
<evidence type="ECO:0000313" key="3">
    <source>
        <dbReference type="Proteomes" id="UP000255277"/>
    </source>
</evidence>
<accession>A0A0D0SMW7</accession>
<dbReference type="RefSeq" id="WP_052495464.1">
    <property type="nucleotide sequence ID" value="NZ_BKAX01000016.1"/>
</dbReference>
<protein>
    <submittedName>
        <fullName evidence="2">Phage protein</fullName>
    </submittedName>
</protein>
<dbReference type="AlphaFoldDB" id="A0A0D0SMW7"/>
<dbReference type="InterPro" id="IPR057006">
    <property type="entry name" value="Phage_TAC_19"/>
</dbReference>
<evidence type="ECO:0000313" key="2">
    <source>
        <dbReference type="EMBL" id="SUM34028.1"/>
    </source>
</evidence>
<reference evidence="2 3" key="1">
    <citation type="submission" date="2018-06" db="EMBL/GenBank/DDBJ databases">
        <authorList>
            <consortium name="Pathogen Informatics"/>
            <person name="Doyle S."/>
        </authorList>
    </citation>
    <scope>NUCLEOTIDE SEQUENCE [LARGE SCALE GENOMIC DNA]</scope>
    <source>
        <strain evidence="2 3">NCTC12195</strain>
    </source>
</reference>
<gene>
    <name evidence="2" type="ORF">NCTC12195_03536</name>
    <name evidence="1" type="ORF">SGA02_28440</name>
</gene>
<dbReference type="Proteomes" id="UP000255277">
    <property type="component" value="Unassembled WGS sequence"/>
</dbReference>
<dbReference type="STRING" id="1293.SH09_13405"/>
<dbReference type="NCBIfam" id="NF047360">
    <property type="entry name" value="tail_chap_PVL"/>
    <property type="match status" value="1"/>
</dbReference>
<keyword evidence="4" id="KW-1185">Reference proteome</keyword>
<evidence type="ECO:0000313" key="1">
    <source>
        <dbReference type="EMBL" id="GEQ07016.1"/>
    </source>
</evidence>
<dbReference type="EMBL" id="UHDK01000001">
    <property type="protein sequence ID" value="SUM34028.1"/>
    <property type="molecule type" value="Genomic_DNA"/>
</dbReference>
<dbReference type="Pfam" id="PF23857">
    <property type="entry name" value="Phage_TAC_19"/>
    <property type="match status" value="1"/>
</dbReference>
<dbReference type="EMBL" id="BKAX01000016">
    <property type="protein sequence ID" value="GEQ07016.1"/>
    <property type="molecule type" value="Genomic_DNA"/>
</dbReference>
<dbReference type="Proteomes" id="UP000321057">
    <property type="component" value="Unassembled WGS sequence"/>
</dbReference>
<evidence type="ECO:0000313" key="4">
    <source>
        <dbReference type="Proteomes" id="UP000321057"/>
    </source>
</evidence>
<proteinExistence type="predicted"/>
<reference evidence="1 4" key="2">
    <citation type="submission" date="2019-07" db="EMBL/GenBank/DDBJ databases">
        <title>Whole genome shotgun sequence of Staphylococcus gallinarum NBRC 109767.</title>
        <authorList>
            <person name="Hosoyama A."/>
            <person name="Uohara A."/>
            <person name="Ohji S."/>
            <person name="Ichikawa N."/>
        </authorList>
    </citation>
    <scope>NUCLEOTIDE SEQUENCE [LARGE SCALE GENOMIC DNA]</scope>
    <source>
        <strain evidence="1 4">NBRC 109767</strain>
    </source>
</reference>
<sequence>MTTKLKQMSIELVTNVNEDGTVETQEYKTPTFIPFSKLMKATKKLEALEDKSEMEAMDEMFEVICDLYNNQFTVEQLTDGLHAPDAVRIIQENIEFISTGEIPKNE</sequence>